<gene>
    <name evidence="3" type="ORF">JOF55_001964</name>
</gene>
<name>A0AAE4CPK3_9ACTN</name>
<keyword evidence="2" id="KW-0812">Transmembrane</keyword>
<sequence length="155" mass="16521">MGPVVVSPAVVLLEDPAGVWSVMALVAAIALGASVLPLRGGHGQHAHAGVGALDVWQLCDSAIVPTRERVPGGWSISREIDQPDPEPEQPRDSGEPRGPSLLERGLAELWEPAPEQEYVGRHRLAEPFDVDVFLTPLRLEFGAARPRGYPCAVAA</sequence>
<reference evidence="3" key="1">
    <citation type="submission" date="2023-07" db="EMBL/GenBank/DDBJ databases">
        <title>Sequencing the genomes of 1000 actinobacteria strains.</title>
        <authorList>
            <person name="Klenk H.-P."/>
        </authorList>
    </citation>
    <scope>NUCLEOTIDE SEQUENCE</scope>
    <source>
        <strain evidence="3">DSM 45977</strain>
    </source>
</reference>
<evidence type="ECO:0000256" key="2">
    <source>
        <dbReference type="SAM" id="Phobius"/>
    </source>
</evidence>
<dbReference type="Proteomes" id="UP001180845">
    <property type="component" value="Unassembled WGS sequence"/>
</dbReference>
<feature type="transmembrane region" description="Helical" evidence="2">
    <location>
        <begin position="20"/>
        <end position="38"/>
    </location>
</feature>
<protein>
    <submittedName>
        <fullName evidence="3">Uncharacterized protein</fullName>
    </submittedName>
</protein>
<evidence type="ECO:0000313" key="3">
    <source>
        <dbReference type="EMBL" id="MDR7301783.1"/>
    </source>
</evidence>
<dbReference type="RefSeq" id="WP_310272740.1">
    <property type="nucleotide sequence ID" value="NZ_JAVDXW010000001.1"/>
</dbReference>
<keyword evidence="4" id="KW-1185">Reference proteome</keyword>
<keyword evidence="2" id="KW-0472">Membrane</keyword>
<comment type="caution">
    <text evidence="3">The sequence shown here is derived from an EMBL/GenBank/DDBJ whole genome shotgun (WGS) entry which is preliminary data.</text>
</comment>
<organism evidence="3 4">
    <name type="scientific">Haloactinomyces albus</name>
    <dbReference type="NCBI Taxonomy" id="1352928"/>
    <lineage>
        <taxon>Bacteria</taxon>
        <taxon>Bacillati</taxon>
        <taxon>Actinomycetota</taxon>
        <taxon>Actinomycetes</taxon>
        <taxon>Actinopolysporales</taxon>
        <taxon>Actinopolysporaceae</taxon>
        <taxon>Haloactinomyces</taxon>
    </lineage>
</organism>
<evidence type="ECO:0000256" key="1">
    <source>
        <dbReference type="SAM" id="MobiDB-lite"/>
    </source>
</evidence>
<dbReference type="AlphaFoldDB" id="A0AAE4CPK3"/>
<feature type="region of interest" description="Disordered" evidence="1">
    <location>
        <begin position="70"/>
        <end position="106"/>
    </location>
</feature>
<dbReference type="EMBL" id="JAVDXW010000001">
    <property type="protein sequence ID" value="MDR7301783.1"/>
    <property type="molecule type" value="Genomic_DNA"/>
</dbReference>
<keyword evidence="2" id="KW-1133">Transmembrane helix</keyword>
<proteinExistence type="predicted"/>
<evidence type="ECO:0000313" key="4">
    <source>
        <dbReference type="Proteomes" id="UP001180845"/>
    </source>
</evidence>
<accession>A0AAE4CPK3</accession>